<dbReference type="PANTHER" id="PTHR15503:SF22">
    <property type="entry name" value="TRANSPOSON TY3-I GAG POLYPROTEIN"/>
    <property type="match status" value="1"/>
</dbReference>
<dbReference type="PROSITE" id="PS50158">
    <property type="entry name" value="ZF_CCHC"/>
    <property type="match status" value="1"/>
</dbReference>
<evidence type="ECO:0000256" key="1">
    <source>
        <dbReference type="PROSITE-ProRule" id="PRU00047"/>
    </source>
</evidence>
<feature type="domain" description="CCHC-type" evidence="3">
    <location>
        <begin position="270"/>
        <end position="286"/>
    </location>
</feature>
<dbReference type="InterPro" id="IPR001878">
    <property type="entry name" value="Znf_CCHC"/>
</dbReference>
<dbReference type="Pfam" id="PF19259">
    <property type="entry name" value="Ty3_capsid"/>
    <property type="match status" value="1"/>
</dbReference>
<reference evidence="4" key="1">
    <citation type="submission" date="2014-11" db="EMBL/GenBank/DDBJ databases">
        <authorList>
            <person name="Otto D Thomas"/>
            <person name="Naeem Raeece"/>
        </authorList>
    </citation>
    <scope>NUCLEOTIDE SEQUENCE</scope>
</reference>
<name>A0A0G4I6E0_9ALVE</name>
<dbReference type="SUPFAM" id="SSF50630">
    <property type="entry name" value="Acid proteases"/>
    <property type="match status" value="1"/>
</dbReference>
<dbReference type="AlphaFoldDB" id="A0A0G4I6E0"/>
<feature type="region of interest" description="Disordered" evidence="2">
    <location>
        <begin position="39"/>
        <end position="70"/>
    </location>
</feature>
<accession>A0A0G4I6E0</accession>
<keyword evidence="1" id="KW-0863">Zinc-finger</keyword>
<keyword evidence="1" id="KW-0479">Metal-binding</keyword>
<evidence type="ECO:0000313" key="4">
    <source>
        <dbReference type="EMBL" id="CEM52489.1"/>
    </source>
</evidence>
<gene>
    <name evidence="4" type="ORF">Cvel_36251</name>
</gene>
<dbReference type="PhylomeDB" id="A0A0G4I6E0"/>
<dbReference type="VEuPathDB" id="CryptoDB:Cvel_36251"/>
<dbReference type="Gene3D" id="4.10.60.10">
    <property type="entry name" value="Zinc finger, CCHC-type"/>
    <property type="match status" value="1"/>
</dbReference>
<dbReference type="GO" id="GO:0008270">
    <property type="term" value="F:zinc ion binding"/>
    <property type="evidence" value="ECO:0007669"/>
    <property type="project" value="UniProtKB-KW"/>
</dbReference>
<dbReference type="CDD" id="cd00303">
    <property type="entry name" value="retropepsin_like"/>
    <property type="match status" value="1"/>
</dbReference>
<proteinExistence type="predicted"/>
<dbReference type="InterPro" id="IPR032567">
    <property type="entry name" value="RTL1-rel"/>
</dbReference>
<dbReference type="Gene3D" id="2.40.70.10">
    <property type="entry name" value="Acid Proteases"/>
    <property type="match status" value="1"/>
</dbReference>
<protein>
    <recommendedName>
        <fullName evidence="3">CCHC-type domain-containing protein</fullName>
    </recommendedName>
</protein>
<dbReference type="Pfam" id="PF13650">
    <property type="entry name" value="Asp_protease_2"/>
    <property type="match status" value="1"/>
</dbReference>
<dbReference type="PANTHER" id="PTHR15503">
    <property type="entry name" value="LDOC1 RELATED"/>
    <property type="match status" value="1"/>
</dbReference>
<dbReference type="InterPro" id="IPR021109">
    <property type="entry name" value="Peptidase_aspartic_dom_sf"/>
</dbReference>
<dbReference type="SUPFAM" id="SSF57756">
    <property type="entry name" value="Retrovirus zinc finger-like domains"/>
    <property type="match status" value="1"/>
</dbReference>
<evidence type="ECO:0000256" key="2">
    <source>
        <dbReference type="SAM" id="MobiDB-lite"/>
    </source>
</evidence>
<sequence length="568" mass="64909">MAEFQGDWAQQLFQTQQRQQEQIDRLLAQNEALHARNQALEQQQQHQQQQYNGGQAAPRSLAKPKDPFTFGGDRKVLPAWIRDVKKFIQLSKVPEQEVLDTARQYLSQSLKLWLDLNQESDSPFAGWDDFEGAIRRKFKDPNAQDRLREELAAMKCGHKQRVQDYNTSFLQTASQVEDITMQSIVFHYIKGLPSGIQKEVRRRRPADLAAAMEIADEEEQLEKGCTGTRTDTVHAQQRNTDGPVPMEIDRLTRVYALTHDQVQRHIKENRCFTCHQQGHRANRCPKATDRSLPHQNRGFTQPQQQLQQPFRNNAPHRPPNRNFRAARLIRFHGRLNGVPVRCLFDPGADLSFIAQSVAESNGWELWNLEDPAACKGGLMGGPRLRIDREATGLNLEIQGFNASHDFVVVDLDEDYDVILGMPFCEKYDPRPHWREKILRFPAETSSSGEELHLLDSEVYPEEGGDEFFGRRELRRLMKKQSTKLHLFCLEEISRGCEATVHLHSIAMGGKQGGPPPLSSVPPNHPINSPSFAGLRKHLQGGEVDPRVRAVLKKHYDRFPDELPGLPPH</sequence>
<dbReference type="InterPro" id="IPR045358">
    <property type="entry name" value="Ty3_capsid"/>
</dbReference>
<evidence type="ECO:0000259" key="3">
    <source>
        <dbReference type="PROSITE" id="PS50158"/>
    </source>
</evidence>
<dbReference type="GO" id="GO:0003676">
    <property type="term" value="F:nucleic acid binding"/>
    <property type="evidence" value="ECO:0007669"/>
    <property type="project" value="InterPro"/>
</dbReference>
<dbReference type="EMBL" id="CDMZ01005266">
    <property type="protein sequence ID" value="CEM52489.1"/>
    <property type="molecule type" value="Genomic_DNA"/>
</dbReference>
<feature type="region of interest" description="Disordered" evidence="2">
    <location>
        <begin position="283"/>
        <end position="319"/>
    </location>
</feature>
<dbReference type="InterPro" id="IPR036875">
    <property type="entry name" value="Znf_CCHC_sf"/>
</dbReference>
<feature type="compositionally biased region" description="Low complexity" evidence="2">
    <location>
        <begin position="301"/>
        <end position="319"/>
    </location>
</feature>
<organism evidence="4">
    <name type="scientific">Chromera velia CCMP2878</name>
    <dbReference type="NCBI Taxonomy" id="1169474"/>
    <lineage>
        <taxon>Eukaryota</taxon>
        <taxon>Sar</taxon>
        <taxon>Alveolata</taxon>
        <taxon>Colpodellida</taxon>
        <taxon>Chromeraceae</taxon>
        <taxon>Chromera</taxon>
    </lineage>
</organism>
<keyword evidence="1" id="KW-0862">Zinc</keyword>